<evidence type="ECO:0000259" key="6">
    <source>
        <dbReference type="Pfam" id="PF04542"/>
    </source>
</evidence>
<keyword evidence="2" id="KW-0805">Transcription regulation</keyword>
<dbReference type="CDD" id="cd06171">
    <property type="entry name" value="Sigma70_r4"/>
    <property type="match status" value="1"/>
</dbReference>
<proteinExistence type="inferred from homology"/>
<evidence type="ECO:0000259" key="7">
    <source>
        <dbReference type="Pfam" id="PF08281"/>
    </source>
</evidence>
<dbReference type="InterPro" id="IPR013324">
    <property type="entry name" value="RNA_pol_sigma_r3/r4-like"/>
</dbReference>
<dbReference type="Gene3D" id="1.10.10.10">
    <property type="entry name" value="Winged helix-like DNA-binding domain superfamily/Winged helix DNA-binding domain"/>
    <property type="match status" value="1"/>
</dbReference>
<evidence type="ECO:0000313" key="9">
    <source>
        <dbReference type="Proteomes" id="UP001499863"/>
    </source>
</evidence>
<dbReference type="SUPFAM" id="SSF88659">
    <property type="entry name" value="Sigma3 and sigma4 domains of RNA polymerase sigma factors"/>
    <property type="match status" value="1"/>
</dbReference>
<dbReference type="InterPro" id="IPR039425">
    <property type="entry name" value="RNA_pol_sigma-70-like"/>
</dbReference>
<dbReference type="EMBL" id="BAAAKJ010000399">
    <property type="protein sequence ID" value="GAA1410875.1"/>
    <property type="molecule type" value="Genomic_DNA"/>
</dbReference>
<dbReference type="InterPro" id="IPR036388">
    <property type="entry name" value="WH-like_DNA-bd_sf"/>
</dbReference>
<evidence type="ECO:0000256" key="4">
    <source>
        <dbReference type="ARBA" id="ARBA00023125"/>
    </source>
</evidence>
<keyword evidence="3" id="KW-0731">Sigma factor</keyword>
<dbReference type="InterPro" id="IPR013325">
    <property type="entry name" value="RNA_pol_sigma_r2"/>
</dbReference>
<reference evidence="8 9" key="1">
    <citation type="journal article" date="2019" name="Int. J. Syst. Evol. Microbiol.">
        <title>The Global Catalogue of Microorganisms (GCM) 10K type strain sequencing project: providing services to taxonomists for standard genome sequencing and annotation.</title>
        <authorList>
            <consortium name="The Broad Institute Genomics Platform"/>
            <consortium name="The Broad Institute Genome Sequencing Center for Infectious Disease"/>
            <person name="Wu L."/>
            <person name="Ma J."/>
        </authorList>
    </citation>
    <scope>NUCLEOTIDE SEQUENCE [LARGE SCALE GENOMIC DNA]</scope>
    <source>
        <strain evidence="8 9">JCM 12393</strain>
    </source>
</reference>
<dbReference type="RefSeq" id="WP_344343659.1">
    <property type="nucleotide sequence ID" value="NZ_BAAAKJ010000399.1"/>
</dbReference>
<accession>A0ABN1YFU8</accession>
<evidence type="ECO:0000256" key="3">
    <source>
        <dbReference type="ARBA" id="ARBA00023082"/>
    </source>
</evidence>
<dbReference type="Gene3D" id="1.10.1740.10">
    <property type="match status" value="1"/>
</dbReference>
<dbReference type="SUPFAM" id="SSF88946">
    <property type="entry name" value="Sigma2 domain of RNA polymerase sigma factors"/>
    <property type="match status" value="1"/>
</dbReference>
<evidence type="ECO:0000256" key="2">
    <source>
        <dbReference type="ARBA" id="ARBA00023015"/>
    </source>
</evidence>
<dbReference type="PANTHER" id="PTHR43133:SF50">
    <property type="entry name" value="ECF RNA POLYMERASE SIGMA FACTOR SIGM"/>
    <property type="match status" value="1"/>
</dbReference>
<feature type="domain" description="RNA polymerase sigma-70 region 2" evidence="6">
    <location>
        <begin position="28"/>
        <end position="95"/>
    </location>
</feature>
<dbReference type="Proteomes" id="UP001499863">
    <property type="component" value="Unassembled WGS sequence"/>
</dbReference>
<evidence type="ECO:0000313" key="8">
    <source>
        <dbReference type="EMBL" id="GAA1410875.1"/>
    </source>
</evidence>
<evidence type="ECO:0000256" key="1">
    <source>
        <dbReference type="ARBA" id="ARBA00010641"/>
    </source>
</evidence>
<dbReference type="NCBIfam" id="TIGR02937">
    <property type="entry name" value="sigma70-ECF"/>
    <property type="match status" value="1"/>
</dbReference>
<evidence type="ECO:0000256" key="5">
    <source>
        <dbReference type="ARBA" id="ARBA00023163"/>
    </source>
</evidence>
<keyword evidence="5" id="KW-0804">Transcription</keyword>
<keyword evidence="9" id="KW-1185">Reference proteome</keyword>
<organism evidence="8 9">
    <name type="scientific">Kitasatospora putterlickiae</name>
    <dbReference type="NCBI Taxonomy" id="221725"/>
    <lineage>
        <taxon>Bacteria</taxon>
        <taxon>Bacillati</taxon>
        <taxon>Actinomycetota</taxon>
        <taxon>Actinomycetes</taxon>
        <taxon>Kitasatosporales</taxon>
        <taxon>Streptomycetaceae</taxon>
        <taxon>Kitasatospora</taxon>
    </lineage>
</organism>
<dbReference type="InterPro" id="IPR007627">
    <property type="entry name" value="RNA_pol_sigma70_r2"/>
</dbReference>
<dbReference type="Pfam" id="PF04542">
    <property type="entry name" value="Sigma70_r2"/>
    <property type="match status" value="1"/>
</dbReference>
<sequence length="184" mass="20478">MARESQLRTAKGRSAEEDFRAFAVARTPHLYRTACLLTGGDTHLAEDLVQEALGRIYAQWHRTSWFAPRARIENPAAYAHTVLVRAFLSHRNRRSSGEQPVDAVPDGADREGDPALRLTLVDALARLSPGDRAVLVLRYWEDRSVEETAEVLHRSSGAVRTRTVRALGRIRAVLGDSIGELADR</sequence>
<dbReference type="InterPro" id="IPR014325">
    <property type="entry name" value="RNA_pol_sigma-E_actinobac"/>
</dbReference>
<name>A0ABN1YFU8_9ACTN</name>
<feature type="domain" description="RNA polymerase sigma factor 70 region 4 type 2" evidence="7">
    <location>
        <begin position="119"/>
        <end position="169"/>
    </location>
</feature>
<keyword evidence="4" id="KW-0238">DNA-binding</keyword>
<dbReference type="InterPro" id="IPR013249">
    <property type="entry name" value="RNA_pol_sigma70_r4_t2"/>
</dbReference>
<dbReference type="InterPro" id="IPR014284">
    <property type="entry name" value="RNA_pol_sigma-70_dom"/>
</dbReference>
<dbReference type="NCBIfam" id="TIGR02983">
    <property type="entry name" value="SigE-fam_strep"/>
    <property type="match status" value="1"/>
</dbReference>
<comment type="similarity">
    <text evidence="1">Belongs to the sigma-70 factor family. ECF subfamily.</text>
</comment>
<gene>
    <name evidence="8" type="ORF">GCM10009639_62090</name>
</gene>
<dbReference type="PANTHER" id="PTHR43133">
    <property type="entry name" value="RNA POLYMERASE ECF-TYPE SIGMA FACTO"/>
    <property type="match status" value="1"/>
</dbReference>
<protein>
    <submittedName>
        <fullName evidence="8">SigE family RNA polymerase sigma factor</fullName>
    </submittedName>
</protein>
<comment type="caution">
    <text evidence="8">The sequence shown here is derived from an EMBL/GenBank/DDBJ whole genome shotgun (WGS) entry which is preliminary data.</text>
</comment>
<dbReference type="Pfam" id="PF08281">
    <property type="entry name" value="Sigma70_r4_2"/>
    <property type="match status" value="1"/>
</dbReference>